<dbReference type="EMBL" id="RHFF01000024">
    <property type="protein sequence ID" value="TGD36778.1"/>
    <property type="molecule type" value="Genomic_DNA"/>
</dbReference>
<dbReference type="Proteomes" id="UP000297736">
    <property type="component" value="Unassembled WGS sequence"/>
</dbReference>
<name>A0A4Z0KHP0_BREAU</name>
<organism evidence="2 3">
    <name type="scientific">Brevibacterium aurantiacum</name>
    <dbReference type="NCBI Taxonomy" id="273384"/>
    <lineage>
        <taxon>Bacteria</taxon>
        <taxon>Bacillati</taxon>
        <taxon>Actinomycetota</taxon>
        <taxon>Actinomycetes</taxon>
        <taxon>Micrococcales</taxon>
        <taxon>Brevibacteriaceae</taxon>
        <taxon>Brevibacterium</taxon>
    </lineage>
</organism>
<evidence type="ECO:0000313" key="2">
    <source>
        <dbReference type="EMBL" id="TGD36778.1"/>
    </source>
</evidence>
<comment type="caution">
    <text evidence="2">The sequence shown here is derived from an EMBL/GenBank/DDBJ whole genome shotgun (WGS) entry which is preliminary data.</text>
</comment>
<evidence type="ECO:0000313" key="3">
    <source>
        <dbReference type="Proteomes" id="UP000297736"/>
    </source>
</evidence>
<feature type="region of interest" description="Disordered" evidence="1">
    <location>
        <begin position="1"/>
        <end position="30"/>
    </location>
</feature>
<accession>A0A4Z0KHP0</accession>
<proteinExistence type="predicted"/>
<feature type="region of interest" description="Disordered" evidence="1">
    <location>
        <begin position="48"/>
        <end position="98"/>
    </location>
</feature>
<gene>
    <name evidence="2" type="ORF">EB834_18490</name>
</gene>
<protein>
    <submittedName>
        <fullName evidence="2">Uncharacterized protein</fullName>
    </submittedName>
</protein>
<feature type="compositionally biased region" description="Polar residues" evidence="1">
    <location>
        <begin position="56"/>
        <end position="68"/>
    </location>
</feature>
<reference evidence="2 3" key="1">
    <citation type="submission" date="2018-10" db="EMBL/GenBank/DDBJ databases">
        <title>Brevibacterium genomes from Austrain hard cheese rinds.</title>
        <authorList>
            <person name="Anast J.M."/>
            <person name="Dzieciol M."/>
            <person name="Schultz D.L."/>
            <person name="Mann E."/>
            <person name="Wagner M."/>
            <person name="Schmitz-Esser S."/>
        </authorList>
    </citation>
    <scope>NUCLEOTIDE SEQUENCE [LARGE SCALE GENOMIC DNA]</scope>
    <source>
        <strain evidence="2 3">L261</strain>
    </source>
</reference>
<sequence>MNNDIDPTVGRPTGGAVSSDELDAVPPDRESINDAALSIVRMAKDGGAEQIRTKRWNASASAETNSKPRSMPGFTKFEHPRGHSLTSSMQAEGPCRWQ</sequence>
<dbReference type="AlphaFoldDB" id="A0A4Z0KHP0"/>
<evidence type="ECO:0000256" key="1">
    <source>
        <dbReference type="SAM" id="MobiDB-lite"/>
    </source>
</evidence>